<feature type="transmembrane region" description="Helical" evidence="1">
    <location>
        <begin position="20"/>
        <end position="45"/>
    </location>
</feature>
<dbReference type="Pfam" id="PF13400">
    <property type="entry name" value="Tad"/>
    <property type="match status" value="1"/>
</dbReference>
<comment type="caution">
    <text evidence="3">The sequence shown here is derived from an EMBL/GenBank/DDBJ whole genome shotgun (WGS) entry which is preliminary data.</text>
</comment>
<sequence>MSRVRPVPSGRPAGECGQTSLLIVGFAVVAALMVAVVVDASAAYLHRQGLSSLADGAALAAADGVQGEQVYTGGLGERARIDPVAAEQYVADYLGALGATGSYPGLSYEVSARADRVVVRVGAPLDLPLSVPGVARRPLVTATAASVVIIGD</sequence>
<gene>
    <name evidence="3" type="ORF">K1X13_16820</name>
</gene>
<dbReference type="InterPro" id="IPR028087">
    <property type="entry name" value="Tad_N"/>
</dbReference>
<proteinExistence type="predicted"/>
<dbReference type="Proteomes" id="UP000754710">
    <property type="component" value="Unassembled WGS sequence"/>
</dbReference>
<evidence type="ECO:0000259" key="2">
    <source>
        <dbReference type="Pfam" id="PF13400"/>
    </source>
</evidence>
<protein>
    <recommendedName>
        <fullName evidence="2">Putative Flp pilus-assembly TadG-like N-terminal domain-containing protein</fullName>
    </recommendedName>
</protein>
<dbReference type="RefSeq" id="WP_221026299.1">
    <property type="nucleotide sequence ID" value="NZ_JAIEZQ010000003.1"/>
</dbReference>
<feature type="domain" description="Putative Flp pilus-assembly TadG-like N-terminal" evidence="2">
    <location>
        <begin position="17"/>
        <end position="63"/>
    </location>
</feature>
<organism evidence="3 4">
    <name type="scientific">Nocardioides jiangsuensis</name>
    <dbReference type="NCBI Taxonomy" id="2866161"/>
    <lineage>
        <taxon>Bacteria</taxon>
        <taxon>Bacillati</taxon>
        <taxon>Actinomycetota</taxon>
        <taxon>Actinomycetes</taxon>
        <taxon>Propionibacteriales</taxon>
        <taxon>Nocardioidaceae</taxon>
        <taxon>Nocardioides</taxon>
    </lineage>
</organism>
<reference evidence="3 4" key="1">
    <citation type="submission" date="2021-08" db="EMBL/GenBank/DDBJ databases">
        <title>Nocardioides bacterium WL0053 sp. nov., isolated from the sediment.</title>
        <authorList>
            <person name="Wang L."/>
            <person name="Zhang D."/>
            <person name="Zhang A."/>
        </authorList>
    </citation>
    <scope>NUCLEOTIDE SEQUENCE [LARGE SCALE GENOMIC DNA]</scope>
    <source>
        <strain evidence="3 4">WL0053</strain>
    </source>
</reference>
<keyword evidence="1" id="KW-0812">Transmembrane</keyword>
<dbReference type="EMBL" id="JAIEZQ010000003">
    <property type="protein sequence ID" value="MBY9076500.1"/>
    <property type="molecule type" value="Genomic_DNA"/>
</dbReference>
<evidence type="ECO:0000313" key="4">
    <source>
        <dbReference type="Proteomes" id="UP000754710"/>
    </source>
</evidence>
<evidence type="ECO:0000313" key="3">
    <source>
        <dbReference type="EMBL" id="MBY9076500.1"/>
    </source>
</evidence>
<accession>A0ABS7RN65</accession>
<keyword evidence="1" id="KW-1133">Transmembrane helix</keyword>
<evidence type="ECO:0000256" key="1">
    <source>
        <dbReference type="SAM" id="Phobius"/>
    </source>
</evidence>
<keyword evidence="1" id="KW-0472">Membrane</keyword>
<keyword evidence="4" id="KW-1185">Reference proteome</keyword>
<name>A0ABS7RN65_9ACTN</name>